<keyword evidence="2" id="KW-1185">Reference proteome</keyword>
<dbReference type="Proteomes" id="UP001156627">
    <property type="component" value="Unassembled WGS sequence"/>
</dbReference>
<dbReference type="InterPro" id="IPR029058">
    <property type="entry name" value="AB_hydrolase_fold"/>
</dbReference>
<organism evidence="1 2">
    <name type="scientific">Dyella flagellata</name>
    <dbReference type="NCBI Taxonomy" id="1867833"/>
    <lineage>
        <taxon>Bacteria</taxon>
        <taxon>Pseudomonadati</taxon>
        <taxon>Pseudomonadota</taxon>
        <taxon>Gammaproteobacteria</taxon>
        <taxon>Lysobacterales</taxon>
        <taxon>Rhodanobacteraceae</taxon>
        <taxon>Dyella</taxon>
    </lineage>
</organism>
<sequence>MDSIGAEPKNSAGITNSWWRQAMMGSAKAHPNCIKAFSETDSSEDLKKIMRPTLVLRGDDDPAVRYKVKVQLSHTR</sequence>
<name>A0ABQ5XIQ6_9GAMM</name>
<reference evidence="2" key="1">
    <citation type="journal article" date="2019" name="Int. J. Syst. Evol. Microbiol.">
        <title>The Global Catalogue of Microorganisms (GCM) 10K type strain sequencing project: providing services to taxonomists for standard genome sequencing and annotation.</title>
        <authorList>
            <consortium name="The Broad Institute Genomics Platform"/>
            <consortium name="The Broad Institute Genome Sequencing Center for Infectious Disease"/>
            <person name="Wu L."/>
            <person name="Ma J."/>
        </authorList>
    </citation>
    <scope>NUCLEOTIDE SEQUENCE [LARGE SCALE GENOMIC DNA]</scope>
    <source>
        <strain evidence="2">NBRC 111981</strain>
    </source>
</reference>
<protein>
    <submittedName>
        <fullName evidence="1">Uncharacterized protein</fullName>
    </submittedName>
</protein>
<accession>A0ABQ5XIQ6</accession>
<evidence type="ECO:0000313" key="1">
    <source>
        <dbReference type="EMBL" id="GLQ90827.1"/>
    </source>
</evidence>
<proteinExistence type="predicted"/>
<dbReference type="SUPFAM" id="SSF53474">
    <property type="entry name" value="alpha/beta-Hydrolases"/>
    <property type="match status" value="1"/>
</dbReference>
<gene>
    <name evidence="1" type="ORF">GCM10007898_44030</name>
</gene>
<comment type="caution">
    <text evidence="1">The sequence shown here is derived from an EMBL/GenBank/DDBJ whole genome shotgun (WGS) entry which is preliminary data.</text>
</comment>
<dbReference type="EMBL" id="BSOA01000052">
    <property type="protein sequence ID" value="GLQ90827.1"/>
    <property type="molecule type" value="Genomic_DNA"/>
</dbReference>
<dbReference type="Gene3D" id="3.40.50.1820">
    <property type="entry name" value="alpha/beta hydrolase"/>
    <property type="match status" value="1"/>
</dbReference>
<evidence type="ECO:0000313" key="2">
    <source>
        <dbReference type="Proteomes" id="UP001156627"/>
    </source>
</evidence>